<gene>
    <name evidence="1" type="ORF">N7505_004845</name>
</gene>
<sequence>MWLNEKHVLAFLPFHDGLANQLLFGLPASGQKTFGLEIPPERPGTPRVQRGKVIAMLGLSDGYIRLKNQVGVHHIIQHTTYELRRATAKRTRSENCTDANQEANAAGEWGQSCEKFPHIELLPTEYGVRGFQMLRFARAVPLPTCPLAKRADSYNVNRARALTSEPGETWKREVTVF</sequence>
<keyword evidence="2" id="KW-1185">Reference proteome</keyword>
<evidence type="ECO:0000313" key="2">
    <source>
        <dbReference type="Proteomes" id="UP001220256"/>
    </source>
</evidence>
<protein>
    <submittedName>
        <fullName evidence="1">Uncharacterized protein</fullName>
    </submittedName>
</protein>
<accession>A0ABQ8WGI0</accession>
<dbReference type="EMBL" id="JAPVEB010000003">
    <property type="protein sequence ID" value="KAJ5269087.1"/>
    <property type="molecule type" value="Genomic_DNA"/>
</dbReference>
<evidence type="ECO:0000313" key="1">
    <source>
        <dbReference type="EMBL" id="KAJ5269087.1"/>
    </source>
</evidence>
<name>A0ABQ8WGI0_PENCH</name>
<dbReference type="Proteomes" id="UP001220256">
    <property type="component" value="Unassembled WGS sequence"/>
</dbReference>
<reference evidence="1 2" key="1">
    <citation type="journal article" date="2023" name="IMA Fungus">
        <title>Comparative genomic study of the Penicillium genus elucidates a diverse pangenome and 15 lateral gene transfer events.</title>
        <authorList>
            <person name="Petersen C."/>
            <person name="Sorensen T."/>
            <person name="Nielsen M.R."/>
            <person name="Sondergaard T.E."/>
            <person name="Sorensen J.L."/>
            <person name="Fitzpatrick D.A."/>
            <person name="Frisvad J.C."/>
            <person name="Nielsen K.L."/>
        </authorList>
    </citation>
    <scope>NUCLEOTIDE SEQUENCE [LARGE SCALE GENOMIC DNA]</scope>
    <source>
        <strain evidence="1 2">IBT 3361</strain>
    </source>
</reference>
<comment type="caution">
    <text evidence="1">The sequence shown here is derived from an EMBL/GenBank/DDBJ whole genome shotgun (WGS) entry which is preliminary data.</text>
</comment>
<proteinExistence type="predicted"/>
<organism evidence="1 2">
    <name type="scientific">Penicillium chrysogenum</name>
    <name type="common">Penicillium notatum</name>
    <dbReference type="NCBI Taxonomy" id="5076"/>
    <lineage>
        <taxon>Eukaryota</taxon>
        <taxon>Fungi</taxon>
        <taxon>Dikarya</taxon>
        <taxon>Ascomycota</taxon>
        <taxon>Pezizomycotina</taxon>
        <taxon>Eurotiomycetes</taxon>
        <taxon>Eurotiomycetidae</taxon>
        <taxon>Eurotiales</taxon>
        <taxon>Aspergillaceae</taxon>
        <taxon>Penicillium</taxon>
        <taxon>Penicillium chrysogenum species complex</taxon>
    </lineage>
</organism>